<accession>A0ABY3PI87</accession>
<evidence type="ECO:0000313" key="2">
    <source>
        <dbReference type="EMBL" id="UFP93336.1"/>
    </source>
</evidence>
<name>A0ABY3PI87_9CYAN</name>
<feature type="transmembrane region" description="Helical" evidence="1">
    <location>
        <begin position="37"/>
        <end position="64"/>
    </location>
</feature>
<dbReference type="EMBL" id="CP063845">
    <property type="protein sequence ID" value="UFP93336.1"/>
    <property type="molecule type" value="Genomic_DNA"/>
</dbReference>
<gene>
    <name evidence="2" type="ORF">ISF26_16210</name>
</gene>
<reference evidence="2 3" key="1">
    <citation type="journal article" date="2021" name="Genome Biol. Evol.">
        <title>Complete Genome Sequencing of a Novel Gloeobacter Species from a Waterfall Cave in Mexico.</title>
        <authorList>
            <person name="Saw J.H."/>
            <person name="Cardona T."/>
            <person name="Montejano G."/>
        </authorList>
    </citation>
    <scope>NUCLEOTIDE SEQUENCE [LARGE SCALE GENOMIC DNA]</scope>
    <source>
        <strain evidence="2">MG652769</strain>
    </source>
</reference>
<protein>
    <submittedName>
        <fullName evidence="2">Helix-hairpin-helix domain-containing protein</fullName>
    </submittedName>
</protein>
<dbReference type="PANTHER" id="PTHR21180">
    <property type="entry name" value="ENDONUCLEASE/EXONUCLEASE/PHOSPHATASE FAMILY DOMAIN-CONTAINING PROTEIN 1"/>
    <property type="match status" value="1"/>
</dbReference>
<keyword evidence="1" id="KW-1133">Transmembrane helix</keyword>
<feature type="transmembrane region" description="Helical" evidence="1">
    <location>
        <begin position="6"/>
        <end position="25"/>
    </location>
</feature>
<dbReference type="Gene3D" id="1.10.150.320">
    <property type="entry name" value="Photosystem II 12 kDa extrinsic protein"/>
    <property type="match status" value="1"/>
</dbReference>
<evidence type="ECO:0000313" key="3">
    <source>
        <dbReference type="Proteomes" id="UP001054846"/>
    </source>
</evidence>
<dbReference type="Pfam" id="PF12836">
    <property type="entry name" value="HHH_3"/>
    <property type="match status" value="2"/>
</dbReference>
<keyword evidence="3" id="KW-1185">Reference proteome</keyword>
<dbReference type="InterPro" id="IPR010994">
    <property type="entry name" value="RuvA_2-like"/>
</dbReference>
<dbReference type="PANTHER" id="PTHR21180:SF32">
    <property type="entry name" value="ENDONUCLEASE_EXONUCLEASE_PHOSPHATASE FAMILY DOMAIN-CONTAINING PROTEIN 1"/>
    <property type="match status" value="1"/>
</dbReference>
<dbReference type="SUPFAM" id="SSF47781">
    <property type="entry name" value="RuvA domain 2-like"/>
    <property type="match status" value="1"/>
</dbReference>
<dbReference type="Gene3D" id="1.10.150.280">
    <property type="entry name" value="AF1531-like domain"/>
    <property type="match status" value="1"/>
</dbReference>
<sequence length="241" mass="27700">MDSARNWRWLLAVPIVNWLGLMLAGQEVRKPSWVRWAVVYAILSSLGVIAGTVAGEWFLFWTVWGLVAAHTFQVQSEYQNRLLLMQDPQQRLQSDQDMRLARELGMGIDINRCSIDDLLRLPGLSIIEARRIVEARRSGGPYLSADELVERADLSSIKVRRLEPLLQFCYYEPPVALPVTLDVNEASVVQLEQLEDLDTHLAVRIVREREQHGDYRNLTDLRDRLNLTPKAVARLLNRLTF</sequence>
<keyword evidence="1" id="KW-0812">Transmembrane</keyword>
<dbReference type="RefSeq" id="WP_230840335.1">
    <property type="nucleotide sequence ID" value="NZ_CP063845.1"/>
</dbReference>
<dbReference type="Proteomes" id="UP001054846">
    <property type="component" value="Chromosome"/>
</dbReference>
<evidence type="ECO:0000256" key="1">
    <source>
        <dbReference type="SAM" id="Phobius"/>
    </source>
</evidence>
<organism evidence="2 3">
    <name type="scientific">Gloeobacter morelensis MG652769</name>
    <dbReference type="NCBI Taxonomy" id="2781736"/>
    <lineage>
        <taxon>Bacteria</taxon>
        <taxon>Bacillati</taxon>
        <taxon>Cyanobacteriota</taxon>
        <taxon>Cyanophyceae</taxon>
        <taxon>Gloeobacterales</taxon>
        <taxon>Gloeobacteraceae</taxon>
        <taxon>Gloeobacter</taxon>
        <taxon>Gloeobacter morelensis</taxon>
    </lineage>
</organism>
<dbReference type="SUPFAM" id="SSF81585">
    <property type="entry name" value="PsbU/PolX domain-like"/>
    <property type="match status" value="1"/>
</dbReference>
<dbReference type="InterPro" id="IPR051675">
    <property type="entry name" value="Endo/Exo/Phosphatase_dom_1"/>
</dbReference>
<keyword evidence="1" id="KW-0472">Membrane</keyword>
<proteinExistence type="predicted"/>